<feature type="region of interest" description="Disordered" evidence="1">
    <location>
        <begin position="123"/>
        <end position="226"/>
    </location>
</feature>
<organism evidence="2 3">
    <name type="scientific">Chlamydomonas reinhardtii</name>
    <name type="common">Chlamydomonas smithii</name>
    <dbReference type="NCBI Taxonomy" id="3055"/>
    <lineage>
        <taxon>Eukaryota</taxon>
        <taxon>Viridiplantae</taxon>
        <taxon>Chlorophyta</taxon>
        <taxon>core chlorophytes</taxon>
        <taxon>Chlorophyceae</taxon>
        <taxon>CS clade</taxon>
        <taxon>Chlamydomonadales</taxon>
        <taxon>Chlamydomonadaceae</taxon>
        <taxon>Chlamydomonas</taxon>
    </lineage>
</organism>
<feature type="compositionally biased region" description="Gly residues" evidence="1">
    <location>
        <begin position="190"/>
        <end position="210"/>
    </location>
</feature>
<protein>
    <submittedName>
        <fullName evidence="2">Uncharacterized protein</fullName>
    </submittedName>
</protein>
<feature type="compositionally biased region" description="Polar residues" evidence="1">
    <location>
        <begin position="77"/>
        <end position="89"/>
    </location>
</feature>
<dbReference type="AlphaFoldDB" id="A8JEU9"/>
<feature type="compositionally biased region" description="Gly residues" evidence="1">
    <location>
        <begin position="124"/>
        <end position="140"/>
    </location>
</feature>
<proteinExistence type="predicted"/>
<accession>A8JEU9</accession>
<feature type="region of interest" description="Disordered" evidence="1">
    <location>
        <begin position="69"/>
        <end position="89"/>
    </location>
</feature>
<gene>
    <name evidence="2" type="ORF">CHLRE_08g372350v5</name>
</gene>
<sequence length="256" mass="26720">MGYPSFACTQHDKLALSSDRRKHLNYLLHDYSEENKRIYGATMPTAGTGIRPVREPVERPIGSYTALEGQEAESRQMAAQTNNKRTPTGQFFNPVNPALHEKQVPPATYDGTNITHSAVATMRGGSGLLQPGGGGGGGATGRYSHHSQQLASDAHSPSQQQPADSAGAAYYSSSAPVSPSGTGQLPPITTGGGSFAGGGFAGGSTGGLGSTGKRASWTLPWQTGDRTLGRQMADQVRYGRTPTGAFANRDLAKANK</sequence>
<evidence type="ECO:0000313" key="3">
    <source>
        <dbReference type="Proteomes" id="UP000006906"/>
    </source>
</evidence>
<dbReference type="HOGENOM" id="CLU_1087248_0_0_1"/>
<dbReference type="Proteomes" id="UP000006906">
    <property type="component" value="Chromosome 8"/>
</dbReference>
<dbReference type="GeneID" id="5726865"/>
<dbReference type="RefSeq" id="XP_042922058.1">
    <property type="nucleotide sequence ID" value="XM_043065057.1"/>
</dbReference>
<feature type="compositionally biased region" description="Low complexity" evidence="1">
    <location>
        <begin position="165"/>
        <end position="181"/>
    </location>
</feature>
<dbReference type="KEGG" id="cre:CHLRE_08g372350v5"/>
<dbReference type="Gramene" id="PNW79925">
    <property type="protein sequence ID" value="PNW79925"/>
    <property type="gene ID" value="CHLRE_08g372350v5"/>
</dbReference>
<evidence type="ECO:0000256" key="1">
    <source>
        <dbReference type="SAM" id="MobiDB-lite"/>
    </source>
</evidence>
<evidence type="ECO:0000313" key="2">
    <source>
        <dbReference type="EMBL" id="PNW79925.1"/>
    </source>
</evidence>
<dbReference type="OrthoDB" id="540994at2759"/>
<dbReference type="EMBL" id="CM008969">
    <property type="protein sequence ID" value="PNW79925.1"/>
    <property type="molecule type" value="Genomic_DNA"/>
</dbReference>
<keyword evidence="3" id="KW-1185">Reference proteome</keyword>
<dbReference type="InParanoid" id="A8JEU9"/>
<name>A8JEU9_CHLRE</name>
<dbReference type="OMA" id="PWQTGDR"/>
<feature type="compositionally biased region" description="Polar residues" evidence="1">
    <location>
        <begin position="146"/>
        <end position="163"/>
    </location>
</feature>
<reference evidence="2 3" key="1">
    <citation type="journal article" date="2007" name="Science">
        <title>The Chlamydomonas genome reveals the evolution of key animal and plant functions.</title>
        <authorList>
            <person name="Merchant S.S."/>
            <person name="Prochnik S.E."/>
            <person name="Vallon O."/>
            <person name="Harris E.H."/>
            <person name="Karpowicz S.J."/>
            <person name="Witman G.B."/>
            <person name="Terry A."/>
            <person name="Salamov A."/>
            <person name="Fritz-Laylin L.K."/>
            <person name="Marechal-Drouard L."/>
            <person name="Marshall W.F."/>
            <person name="Qu L.H."/>
            <person name="Nelson D.R."/>
            <person name="Sanderfoot A.A."/>
            <person name="Spalding M.H."/>
            <person name="Kapitonov V.V."/>
            <person name="Ren Q."/>
            <person name="Ferris P."/>
            <person name="Lindquist E."/>
            <person name="Shapiro H."/>
            <person name="Lucas S.M."/>
            <person name="Grimwood J."/>
            <person name="Schmutz J."/>
            <person name="Cardol P."/>
            <person name="Cerutti H."/>
            <person name="Chanfreau G."/>
            <person name="Chen C.L."/>
            <person name="Cognat V."/>
            <person name="Croft M.T."/>
            <person name="Dent R."/>
            <person name="Dutcher S."/>
            <person name="Fernandez E."/>
            <person name="Fukuzawa H."/>
            <person name="Gonzalez-Ballester D."/>
            <person name="Gonzalez-Halphen D."/>
            <person name="Hallmann A."/>
            <person name="Hanikenne M."/>
            <person name="Hippler M."/>
            <person name="Inwood W."/>
            <person name="Jabbari K."/>
            <person name="Kalanon M."/>
            <person name="Kuras R."/>
            <person name="Lefebvre P.A."/>
            <person name="Lemaire S.D."/>
            <person name="Lobanov A.V."/>
            <person name="Lohr M."/>
            <person name="Manuell A."/>
            <person name="Meier I."/>
            <person name="Mets L."/>
            <person name="Mittag M."/>
            <person name="Mittelmeier T."/>
            <person name="Moroney J.V."/>
            <person name="Moseley J."/>
            <person name="Napoli C."/>
            <person name="Nedelcu A.M."/>
            <person name="Niyogi K."/>
            <person name="Novoselov S.V."/>
            <person name="Paulsen I.T."/>
            <person name="Pazour G."/>
            <person name="Purton S."/>
            <person name="Ral J.P."/>
            <person name="Riano-Pachon D.M."/>
            <person name="Riekhof W."/>
            <person name="Rymarquis L."/>
            <person name="Schroda M."/>
            <person name="Stern D."/>
            <person name="Umen J."/>
            <person name="Willows R."/>
            <person name="Wilson N."/>
            <person name="Zimmer S.L."/>
            <person name="Allmer J."/>
            <person name="Balk J."/>
            <person name="Bisova K."/>
            <person name="Chen C.J."/>
            <person name="Elias M."/>
            <person name="Gendler K."/>
            <person name="Hauser C."/>
            <person name="Lamb M.R."/>
            <person name="Ledford H."/>
            <person name="Long J.C."/>
            <person name="Minagawa J."/>
            <person name="Page M.D."/>
            <person name="Pan J."/>
            <person name="Pootakham W."/>
            <person name="Roje S."/>
            <person name="Rose A."/>
            <person name="Stahlberg E."/>
            <person name="Terauchi A.M."/>
            <person name="Yang P."/>
            <person name="Ball S."/>
            <person name="Bowler C."/>
            <person name="Dieckmann C.L."/>
            <person name="Gladyshev V.N."/>
            <person name="Green P."/>
            <person name="Jorgensen R."/>
            <person name="Mayfield S."/>
            <person name="Mueller-Roeber B."/>
            <person name="Rajamani S."/>
            <person name="Sayre R.T."/>
            <person name="Brokstein P."/>
            <person name="Dubchak I."/>
            <person name="Goodstein D."/>
            <person name="Hornick L."/>
            <person name="Huang Y.W."/>
            <person name="Jhaveri J."/>
            <person name="Luo Y."/>
            <person name="Martinez D."/>
            <person name="Ngau W.C."/>
            <person name="Otillar B."/>
            <person name="Poliakov A."/>
            <person name="Porter A."/>
            <person name="Szajkowski L."/>
            <person name="Werner G."/>
            <person name="Zhou K."/>
            <person name="Grigoriev I.V."/>
            <person name="Rokhsar D.S."/>
            <person name="Grossman A.R."/>
        </authorList>
    </citation>
    <scope>NUCLEOTIDE SEQUENCE [LARGE SCALE GENOMIC DNA]</scope>
    <source>
        <strain evidence="3">CC-503</strain>
    </source>
</reference>
<dbReference type="PaxDb" id="3055-EDO97625"/>